<sequence>MPSKKKKYNARFPAGRIKKIMQTDEEVGKVAQAVPIIIYMTLELFVHSLLTKTMQITSAKNAKTLSPSHMKQCILSESRFDFLKDLVKSLPDVSGPDDEVPTSPETPTPSQINVPNAPIACPTVTQHPDPLEYQKQLGLPIGADASTNHRNAKDNRSASNPNSADRRIASEEHSQVPEFQMSMSDSFRISQPNFYMEVNASASTQPTSNFAHTANIDEDYDT</sequence>
<dbReference type="GO" id="GO:0017054">
    <property type="term" value="C:negative cofactor 2 complex"/>
    <property type="evidence" value="ECO:0007669"/>
    <property type="project" value="TreeGrafter"/>
</dbReference>
<name>A0A026W4G8_OOCBI</name>
<dbReference type="STRING" id="2015173.A0A026W4G8"/>
<dbReference type="OMA" id="MQITNAK"/>
<dbReference type="InterPro" id="IPR003958">
    <property type="entry name" value="CBFA_NFYB_domain"/>
</dbReference>
<evidence type="ECO:0000313" key="6">
    <source>
        <dbReference type="Proteomes" id="UP000053097"/>
    </source>
</evidence>
<evidence type="ECO:0000259" key="4">
    <source>
        <dbReference type="Pfam" id="PF00808"/>
    </source>
</evidence>
<feature type="region of interest" description="Disordered" evidence="3">
    <location>
        <begin position="92"/>
        <end position="128"/>
    </location>
</feature>
<dbReference type="CDD" id="cd22906">
    <property type="entry name" value="HFD_DRAP1"/>
    <property type="match status" value="1"/>
</dbReference>
<dbReference type="InterPro" id="IPR050568">
    <property type="entry name" value="Transcr_DNA_Rep_Reg"/>
</dbReference>
<dbReference type="OrthoDB" id="653904at2759"/>
<evidence type="ECO:0000256" key="1">
    <source>
        <dbReference type="ARBA" id="ARBA00004123"/>
    </source>
</evidence>
<proteinExistence type="predicted"/>
<accession>A0A026W4G8</accession>
<evidence type="ECO:0000256" key="3">
    <source>
        <dbReference type="SAM" id="MobiDB-lite"/>
    </source>
</evidence>
<dbReference type="GO" id="GO:0016251">
    <property type="term" value="F:RNA polymerase II general transcription initiation factor activity"/>
    <property type="evidence" value="ECO:0007669"/>
    <property type="project" value="TreeGrafter"/>
</dbReference>
<protein>
    <submittedName>
        <fullName evidence="5">Dr1-associated corepressor</fullName>
    </submittedName>
</protein>
<dbReference type="PANTHER" id="PTHR10252">
    <property type="entry name" value="HISTONE-LIKE TRANSCRIPTION FACTOR CCAAT-RELATED"/>
    <property type="match status" value="1"/>
</dbReference>
<dbReference type="GO" id="GO:0046982">
    <property type="term" value="F:protein heterodimerization activity"/>
    <property type="evidence" value="ECO:0007669"/>
    <property type="project" value="InterPro"/>
</dbReference>
<dbReference type="EMBL" id="KK107488">
    <property type="protein sequence ID" value="EZA49939.1"/>
    <property type="molecule type" value="Genomic_DNA"/>
</dbReference>
<comment type="subcellular location">
    <subcellularLocation>
        <location evidence="1">Nucleus</location>
    </subcellularLocation>
</comment>
<evidence type="ECO:0000256" key="2">
    <source>
        <dbReference type="ARBA" id="ARBA00023242"/>
    </source>
</evidence>
<gene>
    <name evidence="5" type="ORF">X777_11427</name>
</gene>
<feature type="compositionally biased region" description="Basic and acidic residues" evidence="3">
    <location>
        <begin position="164"/>
        <end position="175"/>
    </location>
</feature>
<dbReference type="AlphaFoldDB" id="A0A026W4G8"/>
<evidence type="ECO:0000313" key="5">
    <source>
        <dbReference type="EMBL" id="EZA49939.1"/>
    </source>
</evidence>
<dbReference type="GO" id="GO:0001046">
    <property type="term" value="F:core promoter sequence-specific DNA binding"/>
    <property type="evidence" value="ECO:0007669"/>
    <property type="project" value="TreeGrafter"/>
</dbReference>
<reference evidence="5 6" key="1">
    <citation type="journal article" date="2014" name="Curr. Biol.">
        <title>The genome of the clonal raider ant Cerapachys biroi.</title>
        <authorList>
            <person name="Oxley P.R."/>
            <person name="Ji L."/>
            <person name="Fetter-Pruneda I."/>
            <person name="McKenzie S.K."/>
            <person name="Li C."/>
            <person name="Hu H."/>
            <person name="Zhang G."/>
            <person name="Kronauer D.J."/>
        </authorList>
    </citation>
    <scope>NUCLEOTIDE SEQUENCE [LARGE SCALE GENOMIC DNA]</scope>
</reference>
<feature type="compositionally biased region" description="Low complexity" evidence="3">
    <location>
        <begin position="101"/>
        <end position="110"/>
    </location>
</feature>
<dbReference type="FunFam" id="1.10.20.10:FF:000074">
    <property type="entry name" value="dr1-associated corepressor"/>
    <property type="match status" value="1"/>
</dbReference>
<dbReference type="Gene3D" id="1.10.20.10">
    <property type="entry name" value="Histone, subunit A"/>
    <property type="match status" value="1"/>
</dbReference>
<dbReference type="InterPro" id="IPR009072">
    <property type="entry name" value="Histone-fold"/>
</dbReference>
<dbReference type="Pfam" id="PF00808">
    <property type="entry name" value="CBFD_NFYB_HMF"/>
    <property type="match status" value="1"/>
</dbReference>
<keyword evidence="6" id="KW-1185">Reference proteome</keyword>
<dbReference type="Proteomes" id="UP000053097">
    <property type="component" value="Unassembled WGS sequence"/>
</dbReference>
<feature type="domain" description="Transcription factor CBF/NF-Y/archaeal histone" evidence="4">
    <location>
        <begin position="10"/>
        <end position="74"/>
    </location>
</feature>
<organism evidence="5 6">
    <name type="scientific">Ooceraea biroi</name>
    <name type="common">Clonal raider ant</name>
    <name type="synonym">Cerapachys biroi</name>
    <dbReference type="NCBI Taxonomy" id="2015173"/>
    <lineage>
        <taxon>Eukaryota</taxon>
        <taxon>Metazoa</taxon>
        <taxon>Ecdysozoa</taxon>
        <taxon>Arthropoda</taxon>
        <taxon>Hexapoda</taxon>
        <taxon>Insecta</taxon>
        <taxon>Pterygota</taxon>
        <taxon>Neoptera</taxon>
        <taxon>Endopterygota</taxon>
        <taxon>Hymenoptera</taxon>
        <taxon>Apocrita</taxon>
        <taxon>Aculeata</taxon>
        <taxon>Formicoidea</taxon>
        <taxon>Formicidae</taxon>
        <taxon>Dorylinae</taxon>
        <taxon>Ooceraea</taxon>
    </lineage>
</organism>
<dbReference type="PANTHER" id="PTHR10252:SF5">
    <property type="entry name" value="DR1-ASSOCIATED COREPRESSOR"/>
    <property type="match status" value="1"/>
</dbReference>
<feature type="region of interest" description="Disordered" evidence="3">
    <location>
        <begin position="142"/>
        <end position="179"/>
    </location>
</feature>
<keyword evidence="2" id="KW-0539">Nucleus</keyword>
<feature type="compositionally biased region" description="Polar residues" evidence="3">
    <location>
        <begin position="203"/>
        <end position="212"/>
    </location>
</feature>
<feature type="region of interest" description="Disordered" evidence="3">
    <location>
        <begin position="203"/>
        <end position="222"/>
    </location>
</feature>
<dbReference type="SUPFAM" id="SSF47113">
    <property type="entry name" value="Histone-fold"/>
    <property type="match status" value="1"/>
</dbReference>